<organism evidence="1 2">
    <name type="scientific">Duganella levis</name>
    <dbReference type="NCBI Taxonomy" id="2692169"/>
    <lineage>
        <taxon>Bacteria</taxon>
        <taxon>Pseudomonadati</taxon>
        <taxon>Pseudomonadota</taxon>
        <taxon>Betaproteobacteria</taxon>
        <taxon>Burkholderiales</taxon>
        <taxon>Oxalobacteraceae</taxon>
        <taxon>Telluria group</taxon>
        <taxon>Duganella</taxon>
    </lineage>
</organism>
<gene>
    <name evidence="1" type="ORF">GTP69_21150</name>
</gene>
<accession>A0ABW9W4V7</accession>
<evidence type="ECO:0000313" key="2">
    <source>
        <dbReference type="Proteomes" id="UP000642144"/>
    </source>
</evidence>
<dbReference type="RefSeq" id="WP_161056701.1">
    <property type="nucleotide sequence ID" value="NZ_WWCT01000019.1"/>
</dbReference>
<sequence>MGILIPAKRLYYLPKEVRLAHEYCFFVHDEFVRMLAEYEAAEAHIVSFEFENKAQSKRFTTLAKNRDAVTALRELGLHHQARRVVLNTITMAMVADCGHHIYESLRCFEKRKIVPAFNLLRKPLIDNLMYLSWMVADEDGFYNAFSSGDPTKITQKIMGNRRKEILAKAISETELVDVVTADEIHSIVFEPSNSYGLYGFFQHAVHLVTTDRIEIRTSPENFNFIFKDPADDDVYSLLYTSLPTMLLYMAHLILALYERIKPMDQGGKKAFVFRSIHGHGLLKSESYFDALAKGMSNALGTRIKCPTCHTPLKSTRHNAARLLLSESFRCTRCRRVQPFPFSWII</sequence>
<keyword evidence="2" id="KW-1185">Reference proteome</keyword>
<dbReference type="Proteomes" id="UP000642144">
    <property type="component" value="Unassembled WGS sequence"/>
</dbReference>
<reference evidence="1 2" key="1">
    <citation type="submission" date="2019-12" db="EMBL/GenBank/DDBJ databases">
        <title>Novel species isolated from a subtropical stream in China.</title>
        <authorList>
            <person name="Lu H."/>
        </authorList>
    </citation>
    <scope>NUCLEOTIDE SEQUENCE [LARGE SCALE GENOMIC DNA]</scope>
    <source>
        <strain evidence="1 2">CY42W</strain>
    </source>
</reference>
<name>A0ABW9W4V7_9BURK</name>
<dbReference type="EMBL" id="WWCT01000019">
    <property type="protein sequence ID" value="MYN28915.1"/>
    <property type="molecule type" value="Genomic_DNA"/>
</dbReference>
<proteinExistence type="predicted"/>
<comment type="caution">
    <text evidence="1">The sequence shown here is derived from an EMBL/GenBank/DDBJ whole genome shotgun (WGS) entry which is preliminary data.</text>
</comment>
<evidence type="ECO:0000313" key="1">
    <source>
        <dbReference type="EMBL" id="MYN28915.1"/>
    </source>
</evidence>
<protein>
    <submittedName>
        <fullName evidence="1">Uncharacterized protein</fullName>
    </submittedName>
</protein>